<dbReference type="AlphaFoldDB" id="A0A066ZYN9"/>
<feature type="compositionally biased region" description="Polar residues" evidence="1">
    <location>
        <begin position="1"/>
        <end position="16"/>
    </location>
</feature>
<evidence type="ECO:0008006" key="4">
    <source>
        <dbReference type="Google" id="ProtNLM"/>
    </source>
</evidence>
<name>A0A066ZYN9_HYDMR</name>
<dbReference type="RefSeq" id="WP_029909033.1">
    <property type="nucleotide sequence ID" value="NZ_AP020335.1"/>
</dbReference>
<dbReference type="Proteomes" id="UP000027341">
    <property type="component" value="Unassembled WGS sequence"/>
</dbReference>
<organism evidence="2 3">
    <name type="scientific">Hydrogenovibrio marinus</name>
    <dbReference type="NCBI Taxonomy" id="28885"/>
    <lineage>
        <taxon>Bacteria</taxon>
        <taxon>Pseudomonadati</taxon>
        <taxon>Pseudomonadota</taxon>
        <taxon>Gammaproteobacteria</taxon>
        <taxon>Thiotrichales</taxon>
        <taxon>Piscirickettsiaceae</taxon>
        <taxon>Hydrogenovibrio</taxon>
    </lineage>
</organism>
<protein>
    <recommendedName>
        <fullName evidence="4">Flagellar biosynthesis protein FlgE</fullName>
    </recommendedName>
</protein>
<proteinExistence type="predicted"/>
<evidence type="ECO:0000313" key="3">
    <source>
        <dbReference type="Proteomes" id="UP000027341"/>
    </source>
</evidence>
<feature type="compositionally biased region" description="Polar residues" evidence="1">
    <location>
        <begin position="33"/>
        <end position="42"/>
    </location>
</feature>
<accession>A0A066ZYN9</accession>
<evidence type="ECO:0000256" key="1">
    <source>
        <dbReference type="SAM" id="MobiDB-lite"/>
    </source>
</evidence>
<gene>
    <name evidence="2" type="ORF">EI16_02425</name>
</gene>
<feature type="region of interest" description="Disordered" evidence="1">
    <location>
        <begin position="1"/>
        <end position="42"/>
    </location>
</feature>
<keyword evidence="3" id="KW-1185">Reference proteome</keyword>
<reference evidence="2 3" key="1">
    <citation type="submission" date="2014-04" db="EMBL/GenBank/DDBJ databases">
        <title>Draft genome sequence of Hydrogenovibrio marinus MH-110, a model organism for aerobic H2 metabolism.</title>
        <authorList>
            <person name="Cha H.J."/>
            <person name="Jo B.H."/>
            <person name="Hwang B.H."/>
        </authorList>
    </citation>
    <scope>NUCLEOTIDE SEQUENCE [LARGE SCALE GENOMIC DNA]</scope>
    <source>
        <strain evidence="2 3">MH-110</strain>
    </source>
</reference>
<dbReference type="STRING" id="28885.EI16_02425"/>
<comment type="caution">
    <text evidence="2">The sequence shown here is derived from an EMBL/GenBank/DDBJ whole genome shotgun (WGS) entry which is preliminary data.</text>
</comment>
<dbReference type="EMBL" id="JMIU01000001">
    <property type="protein sequence ID" value="KDN95180.1"/>
    <property type="molecule type" value="Genomic_DNA"/>
</dbReference>
<evidence type="ECO:0000313" key="2">
    <source>
        <dbReference type="EMBL" id="KDN95180.1"/>
    </source>
</evidence>
<sequence length="75" mass="7856">MDVSSVGSATQNSIQGMQKGFEQLDQASKDIANPNQPDKASGLVQTKFSETQVEASTKALKAADGRIGTLLDVMA</sequence>